<protein>
    <submittedName>
        <fullName evidence="1">Uncharacterized protein</fullName>
    </submittedName>
</protein>
<sequence length="184" mass="21231">MKLIKDVRMEALPYHTNIVIPCERGQNKAIERLLQDINSIDPKKDYDISIKPKRRRRSLDANAYLWVLIGKLGEKLKKPDIEIYREQLKDNGVFEIIPIRTDAMARWIAIWGSKGIGWVCDDLGECRNTSGYHNVKCYYGSSTYNTKEMARLIDSVVTECKEQGIETLPPDELARLKSMWGDKP</sequence>
<dbReference type="Gene3D" id="1.10.3790.10">
    <property type="entry name" value="NinB"/>
    <property type="match status" value="1"/>
</dbReference>
<dbReference type="AlphaFoldDB" id="A0A845QM86"/>
<reference evidence="1 2" key="1">
    <citation type="submission" date="2018-08" db="EMBL/GenBank/DDBJ databases">
        <title>Murine metabolic-syndrome-specific gut microbial biobank.</title>
        <authorList>
            <person name="Liu C."/>
        </authorList>
    </citation>
    <scope>NUCLEOTIDE SEQUENCE [LARGE SCALE GENOMIC DNA]</scope>
    <source>
        <strain evidence="1 2">28</strain>
    </source>
</reference>
<name>A0A845QM86_9FIRM</name>
<gene>
    <name evidence="1" type="ORF">D0435_13860</name>
</gene>
<dbReference type="Proteomes" id="UP000446866">
    <property type="component" value="Unassembled WGS sequence"/>
</dbReference>
<dbReference type="EMBL" id="QXWK01000034">
    <property type="protein sequence ID" value="NBH62736.1"/>
    <property type="molecule type" value="Genomic_DNA"/>
</dbReference>
<organism evidence="1 2">
    <name type="scientific">Anaerotruncus colihominis</name>
    <dbReference type="NCBI Taxonomy" id="169435"/>
    <lineage>
        <taxon>Bacteria</taxon>
        <taxon>Bacillati</taxon>
        <taxon>Bacillota</taxon>
        <taxon>Clostridia</taxon>
        <taxon>Eubacteriales</taxon>
        <taxon>Oscillospiraceae</taxon>
        <taxon>Anaerotruncus</taxon>
    </lineage>
</organism>
<proteinExistence type="predicted"/>
<keyword evidence="2" id="KW-1185">Reference proteome</keyword>
<accession>A0A845QM86</accession>
<comment type="caution">
    <text evidence="1">The sequence shown here is derived from an EMBL/GenBank/DDBJ whole genome shotgun (WGS) entry which is preliminary data.</text>
</comment>
<evidence type="ECO:0000313" key="2">
    <source>
        <dbReference type="Proteomes" id="UP000446866"/>
    </source>
</evidence>
<dbReference type="RefSeq" id="WP_160203020.1">
    <property type="nucleotide sequence ID" value="NZ_QXWK01000034.1"/>
</dbReference>
<evidence type="ECO:0000313" key="1">
    <source>
        <dbReference type="EMBL" id="NBH62736.1"/>
    </source>
</evidence>
<dbReference type="InterPro" id="IPR036619">
    <property type="entry name" value="NinB_sf"/>
</dbReference>